<dbReference type="InterPro" id="IPR042099">
    <property type="entry name" value="ANL_N_sf"/>
</dbReference>
<dbReference type="GO" id="GO:0016874">
    <property type="term" value="F:ligase activity"/>
    <property type="evidence" value="ECO:0007669"/>
    <property type="project" value="UniProtKB-KW"/>
</dbReference>
<dbReference type="OrthoDB" id="580775at2"/>
<protein>
    <submittedName>
        <fullName evidence="2">Phenylacetate--CoA ligase family protein</fullName>
    </submittedName>
</protein>
<dbReference type="EMBL" id="RCNR01000008">
    <property type="protein sequence ID" value="MUH35371.1"/>
    <property type="molecule type" value="Genomic_DNA"/>
</dbReference>
<sequence length="429" mass="48309">MIPEIEKASIPEIKAFQEDKLQELVNYVVEKSPYYRRVFRKYKIQAADIKSLEDLAKLPVTTKEELQRYNDDFLCVPKSQIIDFVTTSGTLGDPVILGQTDKDLDRLAHNEAISLSCSGVTENDILQMTTTMDRRFMAGLAYFMGVRKLGAGIIRVGAGIPELQWDTIIKFQPTYLIVVPSFLLKLIQYAETHDIDINASGVKGAICIGESLRNQDFSLNVLAQKIKEKWNIELYSTYASTEMSTAFAECSEQQGGHHHPELIIAEILDEDNQPVANGQEGELTITTLGVEAMPLLRFKTGDIVVAHTSPCACGRNTMRLGPVVGRKKQMIKYKGTTLYPPAMDNLLNDFEEVEGYVFEIYHNEIGTDEILIKIASYSAEPKLMQAIKDHFRSKLRVSPNIEICPNEEIQKLRMSKLGRKPISVIDKRQ</sequence>
<dbReference type="Proteomes" id="UP000540519">
    <property type="component" value="Unassembled WGS sequence"/>
</dbReference>
<dbReference type="PANTHER" id="PTHR43845:SF1">
    <property type="entry name" value="BLR5969 PROTEIN"/>
    <property type="match status" value="1"/>
</dbReference>
<dbReference type="InterPro" id="IPR045851">
    <property type="entry name" value="AMP-bd_C_sf"/>
</dbReference>
<dbReference type="RefSeq" id="WP_155599216.1">
    <property type="nucleotide sequence ID" value="NZ_RCNR01000008.1"/>
</dbReference>
<dbReference type="Pfam" id="PF00501">
    <property type="entry name" value="AMP-binding"/>
    <property type="match status" value="1"/>
</dbReference>
<dbReference type="SUPFAM" id="SSF56801">
    <property type="entry name" value="Acetyl-CoA synthetase-like"/>
    <property type="match status" value="1"/>
</dbReference>
<evidence type="ECO:0000259" key="1">
    <source>
        <dbReference type="Pfam" id="PF00501"/>
    </source>
</evidence>
<name>A0A7X3D0V0_9FLAO</name>
<comment type="caution">
    <text evidence="2">The sequence shown here is derived from an EMBL/GenBank/DDBJ whole genome shotgun (WGS) entry which is preliminary data.</text>
</comment>
<reference evidence="2 3" key="1">
    <citation type="journal article" date="2019" name="Mar. Drugs">
        <title>Comparative Genomics and CAZyme Genome Repertoires of Marine Zobellia amurskyensis KMM 3526(T) and Zobellia laminariae KMM 3676(T).</title>
        <authorList>
            <person name="Chernysheva N."/>
            <person name="Bystritskaya E."/>
            <person name="Stenkova A."/>
            <person name="Golovkin I."/>
            <person name="Nedashkovskaya O."/>
            <person name="Isaeva M."/>
        </authorList>
    </citation>
    <scope>NUCLEOTIDE SEQUENCE [LARGE SCALE GENOMIC DNA]</scope>
    <source>
        <strain evidence="2 3">KMM 3526</strain>
    </source>
</reference>
<gene>
    <name evidence="2" type="ORF">D9O36_05925</name>
</gene>
<keyword evidence="2" id="KW-0436">Ligase</keyword>
<dbReference type="PANTHER" id="PTHR43845">
    <property type="entry name" value="BLR5969 PROTEIN"/>
    <property type="match status" value="1"/>
</dbReference>
<dbReference type="Gene3D" id="3.40.50.12780">
    <property type="entry name" value="N-terminal domain of ligase-like"/>
    <property type="match status" value="1"/>
</dbReference>
<proteinExistence type="predicted"/>
<organism evidence="2 3">
    <name type="scientific">Zobellia amurskyensis</name>
    <dbReference type="NCBI Taxonomy" id="248905"/>
    <lineage>
        <taxon>Bacteria</taxon>
        <taxon>Pseudomonadati</taxon>
        <taxon>Bacteroidota</taxon>
        <taxon>Flavobacteriia</taxon>
        <taxon>Flavobacteriales</taxon>
        <taxon>Flavobacteriaceae</taxon>
        <taxon>Zobellia</taxon>
    </lineage>
</organism>
<accession>A0A7X3D0V0</accession>
<evidence type="ECO:0000313" key="2">
    <source>
        <dbReference type="EMBL" id="MUH35371.1"/>
    </source>
</evidence>
<evidence type="ECO:0000313" key="3">
    <source>
        <dbReference type="Proteomes" id="UP000540519"/>
    </source>
</evidence>
<dbReference type="AlphaFoldDB" id="A0A7X3D0V0"/>
<feature type="domain" description="AMP-dependent synthetase/ligase" evidence="1">
    <location>
        <begin position="80"/>
        <end position="287"/>
    </location>
</feature>
<dbReference type="Gene3D" id="3.30.300.30">
    <property type="match status" value="1"/>
</dbReference>
<dbReference type="InterPro" id="IPR000873">
    <property type="entry name" value="AMP-dep_synth/lig_dom"/>
</dbReference>
<keyword evidence="3" id="KW-1185">Reference proteome</keyword>